<dbReference type="AlphaFoldDB" id="A0A0M6XT42"/>
<evidence type="ECO:0000256" key="5">
    <source>
        <dbReference type="ARBA" id="ARBA00022729"/>
    </source>
</evidence>
<name>A0A0M6XT42_9RHOB</name>
<evidence type="ECO:0000313" key="9">
    <source>
        <dbReference type="EMBL" id="CTQ34260.1"/>
    </source>
</evidence>
<dbReference type="GO" id="GO:0015483">
    <property type="term" value="F:long-chain fatty acid transporting porin activity"/>
    <property type="evidence" value="ECO:0007669"/>
    <property type="project" value="TreeGrafter"/>
</dbReference>
<gene>
    <name evidence="9" type="ORF">JAN5088_03054</name>
</gene>
<evidence type="ECO:0000256" key="3">
    <source>
        <dbReference type="ARBA" id="ARBA00022452"/>
    </source>
</evidence>
<dbReference type="OrthoDB" id="6679728at2"/>
<accession>A0A0M6XT42</accession>
<reference evidence="9 10" key="1">
    <citation type="submission" date="2015-07" db="EMBL/GenBank/DDBJ databases">
        <authorList>
            <person name="Noorani M."/>
        </authorList>
    </citation>
    <scope>NUCLEOTIDE SEQUENCE [LARGE SCALE GENOMIC DNA]</scope>
    <source>
        <strain evidence="9 10">CECT 5088</strain>
    </source>
</reference>
<dbReference type="Proteomes" id="UP000048908">
    <property type="component" value="Unassembled WGS sequence"/>
</dbReference>
<keyword evidence="7" id="KW-0998">Cell outer membrane</keyword>
<dbReference type="Pfam" id="PF03349">
    <property type="entry name" value="Toluene_X"/>
    <property type="match status" value="1"/>
</dbReference>
<keyword evidence="10" id="KW-1185">Reference proteome</keyword>
<sequence length="364" mass="38530">MNRYTLAVLATFAGTATAVAGGLDRSGQDIDILFEEGNYVELSFGRVSPKVDGEDDAAFGGSETGNVAKSYIQGSFGYKQQINDRVSMAIILDQPYGADTLYPTGRSVAFGETTATLNSTSLTGLLRYDFGNRFSVHGGIRAQTIDASVDLRGFGYGPLDGYSADFDGDTAWGYQVGGAYEIPEIALRLAATYFSEIDHDLETTENIGPGAPDTPLTTPKAVNISFQTGIAKDTLVFADFRYSDYKVATVRPRGLGGNSLTDIDTGRDFSIGIGRRFTPEFAASIAFNYSDGGPDDLVSPLAPADGRKGITLAATYQATDAVRFSGGVSYSRVGDARPATAGEPRATFEDNSAVGVGFKVGYSF</sequence>
<evidence type="ECO:0000256" key="7">
    <source>
        <dbReference type="ARBA" id="ARBA00023237"/>
    </source>
</evidence>
<dbReference type="PANTHER" id="PTHR35093">
    <property type="entry name" value="OUTER MEMBRANE PROTEIN NMB0088-RELATED"/>
    <property type="match status" value="1"/>
</dbReference>
<keyword evidence="3" id="KW-1134">Transmembrane beta strand</keyword>
<feature type="signal peptide" evidence="8">
    <location>
        <begin position="1"/>
        <end position="20"/>
    </location>
</feature>
<dbReference type="PANTHER" id="PTHR35093:SF8">
    <property type="entry name" value="OUTER MEMBRANE PROTEIN NMB0088-RELATED"/>
    <property type="match status" value="1"/>
</dbReference>
<keyword evidence="5 8" id="KW-0732">Signal</keyword>
<dbReference type="STRING" id="282197.SAMN04488517_10383"/>
<evidence type="ECO:0000256" key="1">
    <source>
        <dbReference type="ARBA" id="ARBA00004571"/>
    </source>
</evidence>
<evidence type="ECO:0000256" key="2">
    <source>
        <dbReference type="ARBA" id="ARBA00008163"/>
    </source>
</evidence>
<protein>
    <submittedName>
        <fullName evidence="9">Outer membrane protein transport protein (OMPP1/FadL/TodX)</fullName>
    </submittedName>
</protein>
<feature type="chain" id="PRO_5005807409" evidence="8">
    <location>
        <begin position="21"/>
        <end position="364"/>
    </location>
</feature>
<evidence type="ECO:0000256" key="8">
    <source>
        <dbReference type="SAM" id="SignalP"/>
    </source>
</evidence>
<comment type="similarity">
    <text evidence="2">Belongs to the OmpP1/FadL family.</text>
</comment>
<dbReference type="SUPFAM" id="SSF56935">
    <property type="entry name" value="Porins"/>
    <property type="match status" value="1"/>
</dbReference>
<dbReference type="InterPro" id="IPR005017">
    <property type="entry name" value="OMPP1/FadL/TodX"/>
</dbReference>
<comment type="subcellular location">
    <subcellularLocation>
        <location evidence="1">Cell outer membrane</location>
        <topology evidence="1">Multi-pass membrane protein</topology>
    </subcellularLocation>
</comment>
<dbReference type="EMBL" id="CXPG01000021">
    <property type="protein sequence ID" value="CTQ34260.1"/>
    <property type="molecule type" value="Genomic_DNA"/>
</dbReference>
<organism evidence="9 10">
    <name type="scientific">Jannaschia rubra</name>
    <dbReference type="NCBI Taxonomy" id="282197"/>
    <lineage>
        <taxon>Bacteria</taxon>
        <taxon>Pseudomonadati</taxon>
        <taxon>Pseudomonadota</taxon>
        <taxon>Alphaproteobacteria</taxon>
        <taxon>Rhodobacterales</taxon>
        <taxon>Roseobacteraceae</taxon>
        <taxon>Jannaschia</taxon>
    </lineage>
</organism>
<keyword evidence="6" id="KW-0472">Membrane</keyword>
<evidence type="ECO:0000313" key="10">
    <source>
        <dbReference type="Proteomes" id="UP000048908"/>
    </source>
</evidence>
<proteinExistence type="inferred from homology"/>
<dbReference type="GO" id="GO:0009279">
    <property type="term" value="C:cell outer membrane"/>
    <property type="evidence" value="ECO:0007669"/>
    <property type="project" value="UniProtKB-SubCell"/>
</dbReference>
<dbReference type="RefSeq" id="WP_055683634.1">
    <property type="nucleotide sequence ID" value="NZ_CXPG01000021.1"/>
</dbReference>
<keyword evidence="4" id="KW-0812">Transmembrane</keyword>
<dbReference type="Gene3D" id="2.40.160.60">
    <property type="entry name" value="Outer membrane protein transport protein (OMPP1/FadL/TodX)"/>
    <property type="match status" value="1"/>
</dbReference>
<evidence type="ECO:0000256" key="6">
    <source>
        <dbReference type="ARBA" id="ARBA00023136"/>
    </source>
</evidence>
<evidence type="ECO:0000256" key="4">
    <source>
        <dbReference type="ARBA" id="ARBA00022692"/>
    </source>
</evidence>